<dbReference type="InterPro" id="IPR012318">
    <property type="entry name" value="HTH_CRP"/>
</dbReference>
<dbReference type="EMBL" id="WTYX01000001">
    <property type="protein sequence ID" value="MXO89737.1"/>
    <property type="molecule type" value="Genomic_DNA"/>
</dbReference>
<evidence type="ECO:0000259" key="5">
    <source>
        <dbReference type="PROSITE" id="PS51063"/>
    </source>
</evidence>
<gene>
    <name evidence="6" type="ORF">GRI41_02770</name>
</gene>
<evidence type="ECO:0000259" key="4">
    <source>
        <dbReference type="PROSITE" id="PS50042"/>
    </source>
</evidence>
<dbReference type="InterPro" id="IPR000595">
    <property type="entry name" value="cNMP-bd_dom"/>
</dbReference>
<name>A0A844ZSF3_9SPHN</name>
<feature type="domain" description="HTH crp-type" evidence="5">
    <location>
        <begin position="146"/>
        <end position="221"/>
    </location>
</feature>
<dbReference type="GO" id="GO:0005829">
    <property type="term" value="C:cytosol"/>
    <property type="evidence" value="ECO:0007669"/>
    <property type="project" value="TreeGrafter"/>
</dbReference>
<keyword evidence="3" id="KW-0804">Transcription</keyword>
<dbReference type="InterPro" id="IPR018335">
    <property type="entry name" value="Tscrpt_reg_HTH_Crp-type_CS"/>
</dbReference>
<dbReference type="Proteomes" id="UP000442714">
    <property type="component" value="Unassembled WGS sequence"/>
</dbReference>
<dbReference type="Pfam" id="PF13545">
    <property type="entry name" value="HTH_Crp_2"/>
    <property type="match status" value="1"/>
</dbReference>
<dbReference type="Gene3D" id="1.10.10.10">
    <property type="entry name" value="Winged helix-like DNA-binding domain superfamily/Winged helix DNA-binding domain"/>
    <property type="match status" value="1"/>
</dbReference>
<keyword evidence="2" id="KW-0238">DNA-binding</keyword>
<dbReference type="Gene3D" id="2.60.120.10">
    <property type="entry name" value="Jelly Rolls"/>
    <property type="match status" value="1"/>
</dbReference>
<keyword evidence="1" id="KW-0805">Transcription regulation</keyword>
<dbReference type="PANTHER" id="PTHR24567:SF26">
    <property type="entry name" value="REGULATORY PROTEIN YEIL"/>
    <property type="match status" value="1"/>
</dbReference>
<dbReference type="InterPro" id="IPR014710">
    <property type="entry name" value="RmlC-like_jellyroll"/>
</dbReference>
<dbReference type="PRINTS" id="PR00034">
    <property type="entry name" value="HTHCRP"/>
</dbReference>
<dbReference type="PROSITE" id="PS00042">
    <property type="entry name" value="HTH_CRP_1"/>
    <property type="match status" value="1"/>
</dbReference>
<evidence type="ECO:0000256" key="2">
    <source>
        <dbReference type="ARBA" id="ARBA00023125"/>
    </source>
</evidence>
<keyword evidence="7" id="KW-1185">Reference proteome</keyword>
<comment type="caution">
    <text evidence="6">The sequence shown here is derived from an EMBL/GenBank/DDBJ whole genome shotgun (WGS) entry which is preliminary data.</text>
</comment>
<dbReference type="PROSITE" id="PS50042">
    <property type="entry name" value="CNMP_BINDING_3"/>
    <property type="match status" value="1"/>
</dbReference>
<organism evidence="6 7">
    <name type="scientific">Pontixanthobacter aquaemixtae</name>
    <dbReference type="NCBI Taxonomy" id="1958940"/>
    <lineage>
        <taxon>Bacteria</taxon>
        <taxon>Pseudomonadati</taxon>
        <taxon>Pseudomonadota</taxon>
        <taxon>Alphaproteobacteria</taxon>
        <taxon>Sphingomonadales</taxon>
        <taxon>Erythrobacteraceae</taxon>
        <taxon>Pontixanthobacter</taxon>
    </lineage>
</organism>
<sequence>MSLACATCPVRDRAACAVLSEEERSTLAAAGRSVQLSKGETLFRAGDSDAACATLLSGAMKVTSTDHDGTERILALIHPAGFIGELFRPFADYDVVALSDCDLCVFARSAMERALDRHPALTQALFRRAQEDLHASRALLALTGKNSASEKVTALILSLAQAASDSPCHPATVFDLPLSRGEIANLLGLTIETVSRQLTKLERGGLIAKRGTRGIELVDPARLQLASDLLP</sequence>
<dbReference type="GO" id="GO:0003700">
    <property type="term" value="F:DNA-binding transcription factor activity"/>
    <property type="evidence" value="ECO:0007669"/>
    <property type="project" value="InterPro"/>
</dbReference>
<dbReference type="PANTHER" id="PTHR24567">
    <property type="entry name" value="CRP FAMILY TRANSCRIPTIONAL REGULATORY PROTEIN"/>
    <property type="match status" value="1"/>
</dbReference>
<dbReference type="AlphaFoldDB" id="A0A844ZSF3"/>
<dbReference type="InterPro" id="IPR050397">
    <property type="entry name" value="Env_Response_Regulators"/>
</dbReference>
<dbReference type="OrthoDB" id="667966at2"/>
<reference evidence="6 7" key="1">
    <citation type="submission" date="2019-12" db="EMBL/GenBank/DDBJ databases">
        <title>Genomic-based taxomic classification of the family Erythrobacteraceae.</title>
        <authorList>
            <person name="Xu L."/>
        </authorList>
    </citation>
    <scope>NUCLEOTIDE SEQUENCE [LARGE SCALE GENOMIC DNA]</scope>
    <source>
        <strain evidence="6 7">KCTC 52763</strain>
    </source>
</reference>
<evidence type="ECO:0000313" key="7">
    <source>
        <dbReference type="Proteomes" id="UP000442714"/>
    </source>
</evidence>
<proteinExistence type="predicted"/>
<dbReference type="Pfam" id="PF00027">
    <property type="entry name" value="cNMP_binding"/>
    <property type="match status" value="1"/>
</dbReference>
<dbReference type="CDD" id="cd00038">
    <property type="entry name" value="CAP_ED"/>
    <property type="match status" value="1"/>
</dbReference>
<dbReference type="CDD" id="cd00092">
    <property type="entry name" value="HTH_CRP"/>
    <property type="match status" value="1"/>
</dbReference>
<dbReference type="InterPro" id="IPR018490">
    <property type="entry name" value="cNMP-bd_dom_sf"/>
</dbReference>
<dbReference type="GO" id="GO:0003677">
    <property type="term" value="F:DNA binding"/>
    <property type="evidence" value="ECO:0007669"/>
    <property type="project" value="UniProtKB-KW"/>
</dbReference>
<dbReference type="SMART" id="SM00419">
    <property type="entry name" value="HTH_CRP"/>
    <property type="match status" value="1"/>
</dbReference>
<accession>A0A844ZSF3</accession>
<feature type="domain" description="Cyclic nucleotide-binding" evidence="4">
    <location>
        <begin position="19"/>
        <end position="86"/>
    </location>
</feature>
<protein>
    <submittedName>
        <fullName evidence="6">Helix-turn-helix domain-containing protein</fullName>
    </submittedName>
</protein>
<dbReference type="SUPFAM" id="SSF51206">
    <property type="entry name" value="cAMP-binding domain-like"/>
    <property type="match status" value="1"/>
</dbReference>
<evidence type="ECO:0000256" key="3">
    <source>
        <dbReference type="ARBA" id="ARBA00023163"/>
    </source>
</evidence>
<evidence type="ECO:0000313" key="6">
    <source>
        <dbReference type="EMBL" id="MXO89737.1"/>
    </source>
</evidence>
<dbReference type="InterPro" id="IPR036390">
    <property type="entry name" value="WH_DNA-bd_sf"/>
</dbReference>
<dbReference type="SUPFAM" id="SSF46785">
    <property type="entry name" value="Winged helix' DNA-binding domain"/>
    <property type="match status" value="1"/>
</dbReference>
<dbReference type="SMART" id="SM00100">
    <property type="entry name" value="cNMP"/>
    <property type="match status" value="1"/>
</dbReference>
<evidence type="ECO:0000256" key="1">
    <source>
        <dbReference type="ARBA" id="ARBA00023015"/>
    </source>
</evidence>
<dbReference type="InterPro" id="IPR036388">
    <property type="entry name" value="WH-like_DNA-bd_sf"/>
</dbReference>
<dbReference type="PROSITE" id="PS51063">
    <property type="entry name" value="HTH_CRP_2"/>
    <property type="match status" value="1"/>
</dbReference>